<reference evidence="2" key="1">
    <citation type="journal article" date="2019" name="Int. J. Syst. Evol. Microbiol.">
        <title>The Global Catalogue of Microorganisms (GCM) 10K type strain sequencing project: providing services to taxonomists for standard genome sequencing and annotation.</title>
        <authorList>
            <consortium name="The Broad Institute Genomics Platform"/>
            <consortium name="The Broad Institute Genome Sequencing Center for Infectious Disease"/>
            <person name="Wu L."/>
            <person name="Ma J."/>
        </authorList>
    </citation>
    <scope>NUCLEOTIDE SEQUENCE [LARGE SCALE GENOMIC DNA]</scope>
    <source>
        <strain evidence="2">KCTC 13193</strain>
    </source>
</reference>
<dbReference type="SUPFAM" id="SSF158379">
    <property type="entry name" value="YqgQ-like"/>
    <property type="match status" value="1"/>
</dbReference>
<organism evidence="1 2">
    <name type="scientific">Virgibacillus sediminis</name>
    <dbReference type="NCBI Taxonomy" id="202260"/>
    <lineage>
        <taxon>Bacteria</taxon>
        <taxon>Bacillati</taxon>
        <taxon>Bacillota</taxon>
        <taxon>Bacilli</taxon>
        <taxon>Bacillales</taxon>
        <taxon>Bacillaceae</taxon>
        <taxon>Virgibacillus</taxon>
    </lineage>
</organism>
<evidence type="ECO:0000313" key="1">
    <source>
        <dbReference type="EMBL" id="MFC2948173.1"/>
    </source>
</evidence>
<dbReference type="Proteomes" id="UP001595387">
    <property type="component" value="Unassembled WGS sequence"/>
</dbReference>
<accession>A0ABV7A5P3</accession>
<dbReference type="Gene3D" id="1.10.287.760">
    <property type="entry name" value="YqgQ-like"/>
    <property type="match status" value="1"/>
</dbReference>
<dbReference type="InterPro" id="IPR009256">
    <property type="entry name" value="YqgQ-like"/>
</dbReference>
<dbReference type="Pfam" id="PF06014">
    <property type="entry name" value="YqgQ-like"/>
    <property type="match status" value="1"/>
</dbReference>
<keyword evidence="2" id="KW-1185">Reference proteome</keyword>
<name>A0ABV7A5P3_9BACI</name>
<sequence length="66" mass="7933">MKTMVEVRQLLRKYGAFIYTGDRLGDLQLMEMELDELHQWLFISKTDYLQAKLVIKREISQINEQN</sequence>
<proteinExistence type="predicted"/>
<dbReference type="RefSeq" id="WP_390304843.1">
    <property type="nucleotide sequence ID" value="NZ_JBHRRZ010000014.1"/>
</dbReference>
<protein>
    <submittedName>
        <fullName evidence="1">YqgQ family protein</fullName>
    </submittedName>
</protein>
<dbReference type="EMBL" id="JBHRRZ010000014">
    <property type="protein sequence ID" value="MFC2948173.1"/>
    <property type="molecule type" value="Genomic_DNA"/>
</dbReference>
<comment type="caution">
    <text evidence="1">The sequence shown here is derived from an EMBL/GenBank/DDBJ whole genome shotgun (WGS) entry which is preliminary data.</text>
</comment>
<dbReference type="InterPro" id="IPR023164">
    <property type="entry name" value="YqgQ-like_sf"/>
</dbReference>
<evidence type="ECO:0000313" key="2">
    <source>
        <dbReference type="Proteomes" id="UP001595387"/>
    </source>
</evidence>
<gene>
    <name evidence="1" type="ORF">ACFODW_07470</name>
</gene>